<evidence type="ECO:0000256" key="1">
    <source>
        <dbReference type="ARBA" id="ARBA00004141"/>
    </source>
</evidence>
<evidence type="ECO:0000256" key="9">
    <source>
        <dbReference type="SAM" id="Phobius"/>
    </source>
</evidence>
<keyword evidence="4 9" id="KW-1133">Transmembrane helix</keyword>
<keyword evidence="7 8" id="KW-0407">Ion channel</keyword>
<sequence length="280" mass="31675">MYVGYQKGYDGKEFGVSAQWTFTGAFLYSLTVITTIGYGNTAAKTYFGKTLTILFAIIGIPLMLLFLTNIGDVMAKIFRFLYARSIRLKYKLILWHKKRRAAKIRRANSLVAKLTRASNNRSYFGAARGLHDDYSLESLAYNTTRQLEARAQLDQLEVKESVEAQLQRISVPLSLVLLTMLAYLVAGSILFCVWEGWTFLDSFYFCYISLTTIGFGDKFPGASVTGNDKEAQEKLVITSVYLLFGMALLAMSFNLAQEEVVNKVAWLANQFRSKEDDEYD</sequence>
<dbReference type="Proteomes" id="UP000887574">
    <property type="component" value="Unplaced"/>
</dbReference>
<comment type="subcellular location">
    <subcellularLocation>
        <location evidence="1">Membrane</location>
        <topology evidence="1">Multi-pass membrane protein</topology>
    </subcellularLocation>
</comment>
<keyword evidence="5 8" id="KW-0406">Ion transport</keyword>
<dbReference type="WBParaSite" id="jg23501">
    <property type="protein sequence ID" value="jg23501"/>
    <property type="gene ID" value="jg23501"/>
</dbReference>
<comment type="similarity">
    <text evidence="8">Belongs to the two pore domain potassium channel (TC 1.A.1.8) family.</text>
</comment>
<evidence type="ECO:0000256" key="4">
    <source>
        <dbReference type="ARBA" id="ARBA00022989"/>
    </source>
</evidence>
<evidence type="ECO:0000256" key="8">
    <source>
        <dbReference type="RuleBase" id="RU003857"/>
    </source>
</evidence>
<dbReference type="GO" id="GO:0030322">
    <property type="term" value="P:stabilization of membrane potential"/>
    <property type="evidence" value="ECO:0007669"/>
    <property type="project" value="TreeGrafter"/>
</dbReference>
<name>A0A915DV46_9BILA</name>
<proteinExistence type="inferred from homology"/>
<dbReference type="GO" id="GO:0015271">
    <property type="term" value="F:outward rectifier potassium channel activity"/>
    <property type="evidence" value="ECO:0007669"/>
    <property type="project" value="TreeGrafter"/>
</dbReference>
<dbReference type="Pfam" id="PF07885">
    <property type="entry name" value="Ion_trans_2"/>
    <property type="match status" value="2"/>
</dbReference>
<dbReference type="InterPro" id="IPR013099">
    <property type="entry name" value="K_chnl_dom"/>
</dbReference>
<feature type="transmembrane region" description="Helical" evidence="9">
    <location>
        <begin position="169"/>
        <end position="191"/>
    </location>
</feature>
<dbReference type="PANTHER" id="PTHR11003">
    <property type="entry name" value="POTASSIUM CHANNEL, SUBFAMILY K"/>
    <property type="match status" value="1"/>
</dbReference>
<evidence type="ECO:0000256" key="3">
    <source>
        <dbReference type="ARBA" id="ARBA00022692"/>
    </source>
</evidence>
<feature type="transmembrane region" description="Helical" evidence="9">
    <location>
        <begin position="51"/>
        <end position="71"/>
    </location>
</feature>
<evidence type="ECO:0000256" key="2">
    <source>
        <dbReference type="ARBA" id="ARBA00022448"/>
    </source>
</evidence>
<feature type="domain" description="Potassium channel" evidence="10">
    <location>
        <begin position="179"/>
        <end position="259"/>
    </location>
</feature>
<evidence type="ECO:0000256" key="6">
    <source>
        <dbReference type="ARBA" id="ARBA00023136"/>
    </source>
</evidence>
<dbReference type="AlphaFoldDB" id="A0A915DV46"/>
<feature type="domain" description="Potassium channel" evidence="10">
    <location>
        <begin position="17"/>
        <end position="75"/>
    </location>
</feature>
<dbReference type="PRINTS" id="PR01333">
    <property type="entry name" value="2POREKCHANEL"/>
</dbReference>
<evidence type="ECO:0000313" key="11">
    <source>
        <dbReference type="Proteomes" id="UP000887574"/>
    </source>
</evidence>
<accession>A0A915DV46</accession>
<dbReference type="SUPFAM" id="SSF81324">
    <property type="entry name" value="Voltage-gated potassium channels"/>
    <property type="match status" value="2"/>
</dbReference>
<dbReference type="PANTHER" id="PTHR11003:SF334">
    <property type="entry name" value="FI03418P"/>
    <property type="match status" value="1"/>
</dbReference>
<evidence type="ECO:0000256" key="7">
    <source>
        <dbReference type="ARBA" id="ARBA00023303"/>
    </source>
</evidence>
<keyword evidence="3 8" id="KW-0812">Transmembrane</keyword>
<evidence type="ECO:0000256" key="5">
    <source>
        <dbReference type="ARBA" id="ARBA00023065"/>
    </source>
</evidence>
<keyword evidence="2 8" id="KW-0813">Transport</keyword>
<evidence type="ECO:0000259" key="10">
    <source>
        <dbReference type="Pfam" id="PF07885"/>
    </source>
</evidence>
<dbReference type="GO" id="GO:0005886">
    <property type="term" value="C:plasma membrane"/>
    <property type="evidence" value="ECO:0007669"/>
    <property type="project" value="TreeGrafter"/>
</dbReference>
<feature type="transmembrane region" description="Helical" evidence="9">
    <location>
        <begin position="235"/>
        <end position="256"/>
    </location>
</feature>
<keyword evidence="6 9" id="KW-0472">Membrane</keyword>
<dbReference type="GO" id="GO:0022841">
    <property type="term" value="F:potassium ion leak channel activity"/>
    <property type="evidence" value="ECO:0007669"/>
    <property type="project" value="TreeGrafter"/>
</dbReference>
<reference evidence="12" key="1">
    <citation type="submission" date="2022-11" db="UniProtKB">
        <authorList>
            <consortium name="WormBaseParasite"/>
        </authorList>
    </citation>
    <scope>IDENTIFICATION</scope>
</reference>
<dbReference type="Gene3D" id="1.10.287.70">
    <property type="match status" value="1"/>
</dbReference>
<feature type="transmembrane region" description="Helical" evidence="9">
    <location>
        <begin position="20"/>
        <end position="39"/>
    </location>
</feature>
<keyword evidence="11" id="KW-1185">Reference proteome</keyword>
<protein>
    <submittedName>
        <fullName evidence="12">Potassium channel domain-containing protein</fullName>
    </submittedName>
</protein>
<dbReference type="InterPro" id="IPR003280">
    <property type="entry name" value="2pore_dom_K_chnl"/>
</dbReference>
<organism evidence="11 12">
    <name type="scientific">Ditylenchus dipsaci</name>
    <dbReference type="NCBI Taxonomy" id="166011"/>
    <lineage>
        <taxon>Eukaryota</taxon>
        <taxon>Metazoa</taxon>
        <taxon>Ecdysozoa</taxon>
        <taxon>Nematoda</taxon>
        <taxon>Chromadorea</taxon>
        <taxon>Rhabditida</taxon>
        <taxon>Tylenchina</taxon>
        <taxon>Tylenchomorpha</taxon>
        <taxon>Sphaerularioidea</taxon>
        <taxon>Anguinidae</taxon>
        <taxon>Anguininae</taxon>
        <taxon>Ditylenchus</taxon>
    </lineage>
</organism>
<evidence type="ECO:0000313" key="12">
    <source>
        <dbReference type="WBParaSite" id="jg23501"/>
    </source>
</evidence>